<dbReference type="EMBL" id="BJXB01000007">
    <property type="protein sequence ID" value="GEM46378.1"/>
    <property type="molecule type" value="Genomic_DNA"/>
</dbReference>
<protein>
    <recommendedName>
        <fullName evidence="1">HTH cro/C1-type domain-containing protein</fullName>
    </recommendedName>
</protein>
<dbReference type="PANTHER" id="PTHR35010">
    <property type="entry name" value="BLL4672 PROTEIN-RELATED"/>
    <property type="match status" value="1"/>
</dbReference>
<dbReference type="GO" id="GO:0003677">
    <property type="term" value="F:DNA binding"/>
    <property type="evidence" value="ECO:0007669"/>
    <property type="project" value="InterPro"/>
</dbReference>
<accession>A0A511N1P7</accession>
<proteinExistence type="predicted"/>
<dbReference type="OrthoDB" id="5346389at2"/>
<reference evidence="2 3" key="1">
    <citation type="submission" date="2019-07" db="EMBL/GenBank/DDBJ databases">
        <title>Whole genome shotgun sequence of Deinococcus cellulosilyticus NBRC 106333.</title>
        <authorList>
            <person name="Hosoyama A."/>
            <person name="Uohara A."/>
            <person name="Ohji S."/>
            <person name="Ichikawa N."/>
        </authorList>
    </citation>
    <scope>NUCLEOTIDE SEQUENCE [LARGE SCALE GENOMIC DNA]</scope>
    <source>
        <strain evidence="2 3">NBRC 106333</strain>
    </source>
</reference>
<feature type="domain" description="HTH cro/C1-type" evidence="1">
    <location>
        <begin position="11"/>
        <end position="66"/>
    </location>
</feature>
<evidence type="ECO:0000313" key="2">
    <source>
        <dbReference type="EMBL" id="GEM46378.1"/>
    </source>
</evidence>
<sequence length="252" mass="28991">MTLETSLGEYLQTLRQRYQKSLHGLEQATGYSRQYLRMLETHRRSNPSLRFIRALTSALPLTLEEQQTLLQLSGHARPEAHPEPLERTQVSVFLRDFVTLHPAPTLLHDALWQVQAVSPSMQSLLHLVGLISHPPLVEALYRLQHSGRIHDWEVWIRFMLSQFKHDSLPLRGTPAYQEQIQHLGQFSGFREMWAHLDPALDDASSMPIHYTLQGSVTVHLEVIRLKVVGEALWTVSFMPADEPTRQFLRTLG</sequence>
<comment type="caution">
    <text evidence="2">The sequence shown here is derived from an EMBL/GenBank/DDBJ whole genome shotgun (WGS) entry which is preliminary data.</text>
</comment>
<dbReference type="Proteomes" id="UP000321306">
    <property type="component" value="Unassembled WGS sequence"/>
</dbReference>
<name>A0A511N1P7_DEIC1</name>
<dbReference type="PROSITE" id="PS50943">
    <property type="entry name" value="HTH_CROC1"/>
    <property type="match status" value="1"/>
</dbReference>
<evidence type="ECO:0000313" key="3">
    <source>
        <dbReference type="Proteomes" id="UP000321306"/>
    </source>
</evidence>
<dbReference type="Gene3D" id="1.10.260.40">
    <property type="entry name" value="lambda repressor-like DNA-binding domains"/>
    <property type="match status" value="1"/>
</dbReference>
<gene>
    <name evidence="2" type="ORF">DC3_20130</name>
</gene>
<dbReference type="InterPro" id="IPR041413">
    <property type="entry name" value="MLTR_LBD"/>
</dbReference>
<dbReference type="Pfam" id="PF13560">
    <property type="entry name" value="HTH_31"/>
    <property type="match status" value="1"/>
</dbReference>
<keyword evidence="3" id="KW-1185">Reference proteome</keyword>
<dbReference type="SMART" id="SM00530">
    <property type="entry name" value="HTH_XRE"/>
    <property type="match status" value="1"/>
</dbReference>
<evidence type="ECO:0000259" key="1">
    <source>
        <dbReference type="PROSITE" id="PS50943"/>
    </source>
</evidence>
<dbReference type="AlphaFoldDB" id="A0A511N1P7"/>
<dbReference type="RefSeq" id="WP_146884191.1">
    <property type="nucleotide sequence ID" value="NZ_BJXB01000007.1"/>
</dbReference>
<dbReference type="InterPro" id="IPR001387">
    <property type="entry name" value="Cro/C1-type_HTH"/>
</dbReference>
<dbReference type="InterPro" id="IPR010982">
    <property type="entry name" value="Lambda_DNA-bd_dom_sf"/>
</dbReference>
<dbReference type="SUPFAM" id="SSF47413">
    <property type="entry name" value="lambda repressor-like DNA-binding domains"/>
    <property type="match status" value="1"/>
</dbReference>
<dbReference type="Gene3D" id="3.30.450.180">
    <property type="match status" value="1"/>
</dbReference>
<dbReference type="PANTHER" id="PTHR35010:SF4">
    <property type="entry name" value="BLL5781 PROTEIN"/>
    <property type="match status" value="1"/>
</dbReference>
<dbReference type="Pfam" id="PF17765">
    <property type="entry name" value="MLTR_LBD"/>
    <property type="match status" value="1"/>
</dbReference>
<organism evidence="2 3">
    <name type="scientific">Deinococcus cellulosilyticus (strain DSM 18568 / NBRC 106333 / KACC 11606 / 5516J-15)</name>
    <dbReference type="NCBI Taxonomy" id="1223518"/>
    <lineage>
        <taxon>Bacteria</taxon>
        <taxon>Thermotogati</taxon>
        <taxon>Deinococcota</taxon>
        <taxon>Deinococci</taxon>
        <taxon>Deinococcales</taxon>
        <taxon>Deinococcaceae</taxon>
        <taxon>Deinococcus</taxon>
    </lineage>
</organism>